<evidence type="ECO:0000256" key="3">
    <source>
        <dbReference type="ARBA" id="ARBA00023163"/>
    </source>
</evidence>
<dbReference type="Pfam" id="PF00010">
    <property type="entry name" value="HLH"/>
    <property type="match status" value="1"/>
</dbReference>
<proteinExistence type="predicted"/>
<evidence type="ECO:0000256" key="5">
    <source>
        <dbReference type="SAM" id="MobiDB-lite"/>
    </source>
</evidence>
<feature type="region of interest" description="Disordered" evidence="5">
    <location>
        <begin position="91"/>
        <end position="111"/>
    </location>
</feature>
<feature type="compositionally biased region" description="Basic and acidic residues" evidence="5">
    <location>
        <begin position="101"/>
        <end position="111"/>
    </location>
</feature>
<keyword evidence="2" id="KW-0805">Transcription regulation</keyword>
<gene>
    <name evidence="8" type="primary">LOC107429470</name>
</gene>
<comment type="subcellular location">
    <subcellularLocation>
        <location evidence="1">Nucleus</location>
    </subcellularLocation>
</comment>
<name>A0ABM3I1Z9_ZIZJJ</name>
<organism evidence="7 8">
    <name type="scientific">Ziziphus jujuba</name>
    <name type="common">Chinese jujube</name>
    <name type="synonym">Ziziphus sativa</name>
    <dbReference type="NCBI Taxonomy" id="326968"/>
    <lineage>
        <taxon>Eukaryota</taxon>
        <taxon>Viridiplantae</taxon>
        <taxon>Streptophyta</taxon>
        <taxon>Embryophyta</taxon>
        <taxon>Tracheophyta</taxon>
        <taxon>Spermatophyta</taxon>
        <taxon>Magnoliopsida</taxon>
        <taxon>eudicotyledons</taxon>
        <taxon>Gunneridae</taxon>
        <taxon>Pentapetalae</taxon>
        <taxon>rosids</taxon>
        <taxon>fabids</taxon>
        <taxon>Rosales</taxon>
        <taxon>Rhamnaceae</taxon>
        <taxon>Paliureae</taxon>
        <taxon>Ziziphus</taxon>
    </lineage>
</organism>
<dbReference type="Gene3D" id="4.10.280.10">
    <property type="entry name" value="Helix-loop-helix DNA-binding domain"/>
    <property type="match status" value="1"/>
</dbReference>
<dbReference type="InterPro" id="IPR011598">
    <property type="entry name" value="bHLH_dom"/>
</dbReference>
<dbReference type="PANTHER" id="PTHR12565:SF367">
    <property type="entry name" value="TRANSCRIPTION FACTOR BHLH75"/>
    <property type="match status" value="1"/>
</dbReference>
<dbReference type="PROSITE" id="PS50888">
    <property type="entry name" value="BHLH"/>
    <property type="match status" value="1"/>
</dbReference>
<evidence type="ECO:0000256" key="1">
    <source>
        <dbReference type="ARBA" id="ARBA00004123"/>
    </source>
</evidence>
<dbReference type="SUPFAM" id="SSF47459">
    <property type="entry name" value="HLH, helix-loop-helix DNA-binding domain"/>
    <property type="match status" value="1"/>
</dbReference>
<evidence type="ECO:0000313" key="7">
    <source>
        <dbReference type="Proteomes" id="UP001652623"/>
    </source>
</evidence>
<dbReference type="CDD" id="cd18919">
    <property type="entry name" value="bHLH_AtBPE_like"/>
    <property type="match status" value="1"/>
</dbReference>
<dbReference type="GeneID" id="107429470"/>
<dbReference type="RefSeq" id="XP_048318970.1">
    <property type="nucleotide sequence ID" value="XM_048463013.2"/>
</dbReference>
<evidence type="ECO:0000259" key="6">
    <source>
        <dbReference type="PROSITE" id="PS50888"/>
    </source>
</evidence>
<dbReference type="SMART" id="SM00353">
    <property type="entry name" value="HLH"/>
    <property type="match status" value="1"/>
</dbReference>
<evidence type="ECO:0000313" key="8">
    <source>
        <dbReference type="RefSeq" id="XP_048318970.1"/>
    </source>
</evidence>
<keyword evidence="7" id="KW-1185">Reference proteome</keyword>
<feature type="domain" description="BHLH" evidence="6">
    <location>
        <begin position="122"/>
        <end position="172"/>
    </location>
</feature>
<keyword evidence="3" id="KW-0804">Transcription</keyword>
<reference evidence="8" key="1">
    <citation type="submission" date="2025-08" db="UniProtKB">
        <authorList>
            <consortium name="RefSeq"/>
        </authorList>
    </citation>
    <scope>IDENTIFICATION</scope>
    <source>
        <tissue evidence="8">Seedling</tissue>
    </source>
</reference>
<evidence type="ECO:0000256" key="2">
    <source>
        <dbReference type="ARBA" id="ARBA00023015"/>
    </source>
</evidence>
<accession>A0ABM3I1Z9</accession>
<dbReference type="InterPro" id="IPR024097">
    <property type="entry name" value="bHLH_ZIP_TF"/>
</dbReference>
<evidence type="ECO:0000256" key="4">
    <source>
        <dbReference type="ARBA" id="ARBA00023242"/>
    </source>
</evidence>
<dbReference type="Proteomes" id="UP001652623">
    <property type="component" value="Chromosome 12"/>
</dbReference>
<feature type="compositionally biased region" description="Basic residues" evidence="5">
    <location>
        <begin position="91"/>
        <end position="100"/>
    </location>
</feature>
<dbReference type="InterPro" id="IPR036638">
    <property type="entry name" value="HLH_DNA-bd_sf"/>
</dbReference>
<protein>
    <submittedName>
        <fullName evidence="8">Transcription factor bHLH75</fullName>
    </submittedName>
</protein>
<keyword evidence="4" id="KW-0539">Nucleus</keyword>
<dbReference type="PANTHER" id="PTHR12565">
    <property type="entry name" value="STEROL REGULATORY ELEMENT-BINDING PROTEIN"/>
    <property type="match status" value="1"/>
</dbReference>
<sequence length="235" mass="27193">MELIENLRALENLNDNNHDIMAFSGESFPADHHQQYQQHQTPQLPINLFTDINTQSFSHPDHDHPNTFLIDHSMALSTTNDHFGNRIKKEKRIGGRKRKRNINEKGREKSNEVIHVRAKRGQATDSHSLAERVRREKINERLRCLQNLVPGCYKTMGMAVMLDVVINYVQSLQTQIDFLSMKLSAASMYYDFNSPNMDAMDMMQGTNASEVQEMEKMMMREGYGGVSYFHSTWPL</sequence>